<accession>C4FAB0</accession>
<name>C4FAB0_9ACTN</name>
<dbReference type="EMBL" id="ABXH02000017">
    <property type="protein sequence ID" value="EEP44279.1"/>
    <property type="molecule type" value="Genomic_DNA"/>
</dbReference>
<evidence type="ECO:0000313" key="1">
    <source>
        <dbReference type="EMBL" id="EEP44279.1"/>
    </source>
</evidence>
<gene>
    <name evidence="1" type="ORF">COLINT_03002</name>
</gene>
<organism evidence="1 2">
    <name type="scientific">Collinsella intestinalis DSM 13280</name>
    <dbReference type="NCBI Taxonomy" id="521003"/>
    <lineage>
        <taxon>Bacteria</taxon>
        <taxon>Bacillati</taxon>
        <taxon>Actinomycetota</taxon>
        <taxon>Coriobacteriia</taxon>
        <taxon>Coriobacteriales</taxon>
        <taxon>Coriobacteriaceae</taxon>
        <taxon>Collinsella</taxon>
    </lineage>
</organism>
<dbReference type="HOGENOM" id="CLU_2733064_0_0_11"/>
<protein>
    <submittedName>
        <fullName evidence="1">Uncharacterized protein</fullName>
    </submittedName>
</protein>
<dbReference type="AlphaFoldDB" id="C4FAB0"/>
<proteinExistence type="predicted"/>
<evidence type="ECO:0000313" key="2">
    <source>
        <dbReference type="Proteomes" id="UP000003295"/>
    </source>
</evidence>
<comment type="caution">
    <text evidence="1">The sequence shown here is derived from an EMBL/GenBank/DDBJ whole genome shotgun (WGS) entry which is preliminary data.</text>
</comment>
<dbReference type="STRING" id="521003.COLINT_03002"/>
<dbReference type="Proteomes" id="UP000003295">
    <property type="component" value="Unassembled WGS sequence"/>
</dbReference>
<sequence length="71" mass="7525">MRASFAGALPLQVRVGFAGALPSRAHVLHIAYGIMPFRGPERHFFIGKIQGGKGKAECCIGEAMATKVEGL</sequence>
<reference evidence="1 2" key="1">
    <citation type="submission" date="2009-04" db="EMBL/GenBank/DDBJ databases">
        <authorList>
            <person name="Weinstock G."/>
            <person name="Sodergren E."/>
            <person name="Clifton S."/>
            <person name="Fulton L."/>
            <person name="Fulton B."/>
            <person name="Courtney L."/>
            <person name="Fronick C."/>
            <person name="Harrison M."/>
            <person name="Strong C."/>
            <person name="Farmer C."/>
            <person name="Delahaunty K."/>
            <person name="Markovic C."/>
            <person name="Hall O."/>
            <person name="Minx P."/>
            <person name="Tomlinson C."/>
            <person name="Mitreva M."/>
            <person name="Nelson J."/>
            <person name="Hou S."/>
            <person name="Wollam A."/>
            <person name="Pepin K.H."/>
            <person name="Johnson M."/>
            <person name="Bhonagiri V."/>
            <person name="Nash W.E."/>
            <person name="Warren W."/>
            <person name="Chinwalla A."/>
            <person name="Mardis E.R."/>
            <person name="Wilson R.K."/>
        </authorList>
    </citation>
    <scope>NUCLEOTIDE SEQUENCE [LARGE SCALE GENOMIC DNA]</scope>
    <source>
        <strain evidence="1 2">DSM 13280</strain>
    </source>
</reference>